<evidence type="ECO:0000313" key="3">
    <source>
        <dbReference type="Proteomes" id="UP000184041"/>
    </source>
</evidence>
<dbReference type="RefSeq" id="WP_170864442.1">
    <property type="nucleotide sequence ID" value="NZ_FQUS01000021.1"/>
</dbReference>
<keyword evidence="3" id="KW-1185">Reference proteome</keyword>
<proteinExistence type="predicted"/>
<name>A0A1M5HYU6_9BACT</name>
<evidence type="ECO:0000313" key="2">
    <source>
        <dbReference type="EMBL" id="SHG21032.1"/>
    </source>
</evidence>
<feature type="region of interest" description="Disordered" evidence="1">
    <location>
        <begin position="1"/>
        <end position="20"/>
    </location>
</feature>
<feature type="compositionally biased region" description="Polar residues" evidence="1">
    <location>
        <begin position="1"/>
        <end position="12"/>
    </location>
</feature>
<protein>
    <submittedName>
        <fullName evidence="2">Uncharacterized protein</fullName>
    </submittedName>
</protein>
<reference evidence="2 3" key="1">
    <citation type="submission" date="2016-11" db="EMBL/GenBank/DDBJ databases">
        <authorList>
            <person name="Jaros S."/>
            <person name="Januszkiewicz K."/>
            <person name="Wedrychowicz H."/>
        </authorList>
    </citation>
    <scope>NUCLEOTIDE SEQUENCE [LARGE SCALE GENOMIC DNA]</scope>
    <source>
        <strain evidence="2 3">DSM 21986</strain>
    </source>
</reference>
<accession>A0A1M5HYU6</accession>
<dbReference type="EMBL" id="FQUS01000021">
    <property type="protein sequence ID" value="SHG21032.1"/>
    <property type="molecule type" value="Genomic_DNA"/>
</dbReference>
<gene>
    <name evidence="2" type="ORF">SAMN05443144_12172</name>
</gene>
<sequence length="52" mass="5782">MQISHTFTTDNTIQKEKPTGSQVGVISQNLTDVQQPDSVEEFITFTSEYGCT</sequence>
<evidence type="ECO:0000256" key="1">
    <source>
        <dbReference type="SAM" id="MobiDB-lite"/>
    </source>
</evidence>
<dbReference type="AlphaFoldDB" id="A0A1M5HYU6"/>
<organism evidence="2 3">
    <name type="scientific">Fodinibius roseus</name>
    <dbReference type="NCBI Taxonomy" id="1194090"/>
    <lineage>
        <taxon>Bacteria</taxon>
        <taxon>Pseudomonadati</taxon>
        <taxon>Balneolota</taxon>
        <taxon>Balneolia</taxon>
        <taxon>Balneolales</taxon>
        <taxon>Balneolaceae</taxon>
        <taxon>Fodinibius</taxon>
    </lineage>
</organism>
<dbReference type="Proteomes" id="UP000184041">
    <property type="component" value="Unassembled WGS sequence"/>
</dbReference>